<dbReference type="Proteomes" id="UP000887540">
    <property type="component" value="Unplaced"/>
</dbReference>
<protein>
    <submittedName>
        <fullName evidence="3">Uncharacterized protein</fullName>
    </submittedName>
</protein>
<sequence length="358" mass="38679">MTDYKYIILTQCIWNFLFDLLMNSWQPVVVFPFFLAYSKGIVKFVGLKGSYLGIQAILLVTWGLIHCLLFALFYRVVQIFYGTRFYEMFKSRKSLIFTYLITGLVFIGSTQASCILFLASGLIDRAEEINVRLASPTQDNPLGQPALLQLFALEPSTSGCDLGLCGPVLTTGVYILERGVFDWLRGKGGNGGTVYCDGCEIDGKIADGGSGGGPFGEDGKAGRVVGNYERSKREDGEDGGTFICPNGGCVIKGNIANGKDGGWFRTKRGNGGDGGKVYCPNCKIEGDTATGGDGGWFRKKRQNEFEQNGVVNVHTYKNDRFKRGNGGNGGTFHVACASYTCNVNVHGDVANGGHGGNN</sequence>
<keyword evidence="1" id="KW-0812">Transmembrane</keyword>
<proteinExistence type="predicted"/>
<evidence type="ECO:0000313" key="2">
    <source>
        <dbReference type="Proteomes" id="UP000887540"/>
    </source>
</evidence>
<dbReference type="WBParaSite" id="ACRNAN_scaffold1520.g28087.t1">
    <property type="protein sequence ID" value="ACRNAN_scaffold1520.g28087.t1"/>
    <property type="gene ID" value="ACRNAN_scaffold1520.g28087"/>
</dbReference>
<name>A0A914CWL0_9BILA</name>
<evidence type="ECO:0000313" key="3">
    <source>
        <dbReference type="WBParaSite" id="ACRNAN_scaffold1520.g28087.t1"/>
    </source>
</evidence>
<accession>A0A914CWL0</accession>
<keyword evidence="1" id="KW-1133">Transmembrane helix</keyword>
<organism evidence="2 3">
    <name type="scientific">Acrobeloides nanus</name>
    <dbReference type="NCBI Taxonomy" id="290746"/>
    <lineage>
        <taxon>Eukaryota</taxon>
        <taxon>Metazoa</taxon>
        <taxon>Ecdysozoa</taxon>
        <taxon>Nematoda</taxon>
        <taxon>Chromadorea</taxon>
        <taxon>Rhabditida</taxon>
        <taxon>Tylenchina</taxon>
        <taxon>Cephalobomorpha</taxon>
        <taxon>Cephaloboidea</taxon>
        <taxon>Cephalobidae</taxon>
        <taxon>Acrobeloides</taxon>
    </lineage>
</organism>
<feature type="transmembrane region" description="Helical" evidence="1">
    <location>
        <begin position="95"/>
        <end position="123"/>
    </location>
</feature>
<keyword evidence="1" id="KW-0472">Membrane</keyword>
<keyword evidence="2" id="KW-1185">Reference proteome</keyword>
<reference evidence="3" key="1">
    <citation type="submission" date="2022-11" db="UniProtKB">
        <authorList>
            <consortium name="WormBaseParasite"/>
        </authorList>
    </citation>
    <scope>IDENTIFICATION</scope>
</reference>
<dbReference type="AlphaFoldDB" id="A0A914CWL0"/>
<feature type="transmembrane region" description="Helical" evidence="1">
    <location>
        <begin position="54"/>
        <end position="74"/>
    </location>
</feature>
<evidence type="ECO:0000256" key="1">
    <source>
        <dbReference type="SAM" id="Phobius"/>
    </source>
</evidence>
<feature type="transmembrane region" description="Helical" evidence="1">
    <location>
        <begin position="12"/>
        <end position="34"/>
    </location>
</feature>